<proteinExistence type="predicted"/>
<accession>A0A2R8AH65</accession>
<keyword evidence="3" id="KW-1185">Reference proteome</keyword>
<sequence length="102" mass="11010">MKRVVLAATLAAALLPGQSALAGGTIERACLKADRPNATRNLCSCIQKVANATLTGGERTKVAKFFNDPHKSQSTRQSDSRTDEAFWQKYKKFGALVSKHCG</sequence>
<evidence type="ECO:0000313" key="2">
    <source>
        <dbReference type="EMBL" id="SPF75209.1"/>
    </source>
</evidence>
<gene>
    <name evidence="2" type="ORF">ALP8811_00194</name>
</gene>
<dbReference type="AlphaFoldDB" id="A0A2R8AH65"/>
<evidence type="ECO:0008006" key="4">
    <source>
        <dbReference type="Google" id="ProtNLM"/>
    </source>
</evidence>
<feature type="signal peptide" evidence="1">
    <location>
        <begin position="1"/>
        <end position="22"/>
    </location>
</feature>
<dbReference type="OrthoDB" id="7659053at2"/>
<name>A0A2R8AH65_9RHOB</name>
<evidence type="ECO:0000313" key="3">
    <source>
        <dbReference type="Proteomes" id="UP000244911"/>
    </source>
</evidence>
<dbReference type="RefSeq" id="WP_108855329.1">
    <property type="nucleotide sequence ID" value="NZ_OMOI01000001.1"/>
</dbReference>
<dbReference type="EMBL" id="OMOI01000001">
    <property type="protein sequence ID" value="SPF75209.1"/>
    <property type="molecule type" value="Genomic_DNA"/>
</dbReference>
<reference evidence="3" key="1">
    <citation type="submission" date="2018-03" db="EMBL/GenBank/DDBJ databases">
        <authorList>
            <person name="Rodrigo-Torres L."/>
            <person name="Arahal R. D."/>
            <person name="Lucena T."/>
        </authorList>
    </citation>
    <scope>NUCLEOTIDE SEQUENCE [LARGE SCALE GENOMIC DNA]</scope>
    <source>
        <strain evidence="3">CECT 8811</strain>
    </source>
</reference>
<evidence type="ECO:0000256" key="1">
    <source>
        <dbReference type="SAM" id="SignalP"/>
    </source>
</evidence>
<feature type="chain" id="PRO_5015318050" description="Arginine transporter" evidence="1">
    <location>
        <begin position="23"/>
        <end position="102"/>
    </location>
</feature>
<dbReference type="Proteomes" id="UP000244911">
    <property type="component" value="Unassembled WGS sequence"/>
</dbReference>
<protein>
    <recommendedName>
        <fullName evidence="4">Arginine transporter</fullName>
    </recommendedName>
</protein>
<keyword evidence="1" id="KW-0732">Signal</keyword>
<organism evidence="2 3">
    <name type="scientific">Aliiroseovarius pelagivivens</name>
    <dbReference type="NCBI Taxonomy" id="1639690"/>
    <lineage>
        <taxon>Bacteria</taxon>
        <taxon>Pseudomonadati</taxon>
        <taxon>Pseudomonadota</taxon>
        <taxon>Alphaproteobacteria</taxon>
        <taxon>Rhodobacterales</taxon>
        <taxon>Paracoccaceae</taxon>
        <taxon>Aliiroseovarius</taxon>
    </lineage>
</organism>